<reference evidence="1 2" key="1">
    <citation type="submission" date="2021-05" db="EMBL/GenBank/DDBJ databases">
        <title>Biocontrol using Exiguobacterium acetylicum SI17 against litchi downy blight caused by Peronophythora litchii.</title>
        <authorList>
            <person name="Zheng L."/>
        </authorList>
    </citation>
    <scope>NUCLEOTIDE SEQUENCE [LARGE SCALE GENOMIC DNA]</scope>
    <source>
        <strain evidence="1 2">SI17</strain>
        <plasmid evidence="1 2">p1</plasmid>
    </source>
</reference>
<protein>
    <submittedName>
        <fullName evidence="1">Uncharacterized protein</fullName>
    </submittedName>
</protein>
<organism evidence="1 2">
    <name type="scientific">Exiguobacterium acetylicum</name>
    <name type="common">Brevibacterium acetylicum</name>
    <dbReference type="NCBI Taxonomy" id="41170"/>
    <lineage>
        <taxon>Bacteria</taxon>
        <taxon>Bacillati</taxon>
        <taxon>Bacillota</taxon>
        <taxon>Bacilli</taxon>
        <taxon>Bacillales</taxon>
        <taxon>Bacillales Family XII. Incertae Sedis</taxon>
        <taxon>Exiguobacterium</taxon>
    </lineage>
</organism>
<keyword evidence="2" id="KW-1185">Reference proteome</keyword>
<sequence>MEEPILEVIKLDGDEEKIDLASDLSVSWKPVPKALKYQVMIYNGHDYTYFEN</sequence>
<dbReference type="GeneID" id="88813389"/>
<evidence type="ECO:0000313" key="2">
    <source>
        <dbReference type="Proteomes" id="UP000679498"/>
    </source>
</evidence>
<dbReference type="RefSeq" id="WP_214813933.1">
    <property type="nucleotide sequence ID" value="NZ_CP075898.1"/>
</dbReference>
<geneLocation type="plasmid" evidence="1 2">
    <name>p1</name>
</geneLocation>
<dbReference type="Proteomes" id="UP000679498">
    <property type="component" value="Plasmid p1"/>
</dbReference>
<dbReference type="EMBL" id="CP075898">
    <property type="protein sequence ID" value="QWB31817.1"/>
    <property type="molecule type" value="Genomic_DNA"/>
</dbReference>
<name>A0ABX8GFK7_EXIAC</name>
<evidence type="ECO:0000313" key="1">
    <source>
        <dbReference type="EMBL" id="QWB31817.1"/>
    </source>
</evidence>
<gene>
    <name evidence="1" type="ORF">KKI46_16935</name>
</gene>
<proteinExistence type="predicted"/>
<accession>A0ABX8GFK7</accession>
<keyword evidence="1" id="KW-0614">Plasmid</keyword>